<keyword evidence="2" id="KW-1185">Reference proteome</keyword>
<evidence type="ECO:0000313" key="1">
    <source>
        <dbReference type="EMBL" id="KJJ85483.1"/>
    </source>
</evidence>
<protein>
    <submittedName>
        <fullName evidence="1">Uncharacterized protein</fullName>
    </submittedName>
</protein>
<dbReference type="Proteomes" id="UP000033428">
    <property type="component" value="Unassembled WGS sequence"/>
</dbReference>
<comment type="caution">
    <text evidence="1">The sequence shown here is derived from an EMBL/GenBank/DDBJ whole genome shotgun (WGS) entry which is preliminary data.</text>
</comment>
<proteinExistence type="predicted"/>
<feature type="non-terminal residue" evidence="1">
    <location>
        <position position="177"/>
    </location>
</feature>
<reference evidence="1 2" key="1">
    <citation type="submission" date="2015-02" db="EMBL/GenBank/DDBJ databases">
        <title>Single-cell genomics of uncultivated deep-branching MTB reveals a conserved set of magnetosome genes.</title>
        <authorList>
            <person name="Kolinko S."/>
            <person name="Richter M."/>
            <person name="Glockner F.O."/>
            <person name="Brachmann A."/>
            <person name="Schuler D."/>
        </authorList>
    </citation>
    <scope>NUCLEOTIDE SEQUENCE [LARGE SCALE GENOMIC DNA]</scope>
    <source>
        <strain evidence="1">SKK-01</strain>
    </source>
</reference>
<organism evidence="1 2">
    <name type="scientific">Candidatus Omnitrophus magneticus</name>
    <dbReference type="NCBI Taxonomy" id="1609969"/>
    <lineage>
        <taxon>Bacteria</taxon>
        <taxon>Pseudomonadati</taxon>
        <taxon>Candidatus Omnitrophota</taxon>
        <taxon>Candidatus Omnitrophus</taxon>
    </lineage>
</organism>
<name>A0A0F0CQ73_9BACT</name>
<accession>A0A0F0CQ73</accession>
<gene>
    <name evidence="1" type="ORF">OMAG_000649</name>
</gene>
<dbReference type="AlphaFoldDB" id="A0A0F0CQ73"/>
<sequence>MAFSFYNSGGVGFAAEAVKDAANTATIVEAAPAVVEVYPINNVNDIGIAIDSGTIKSRYQGNTDKVIIHIQDAHCNYEAQDNINKILDQLSKECGLNMISVEGAEGVVDTSWFRAFPDEEIRKEVATYFMKKGEITGAEFFSITGDYKGTIFGAETKDDYITNLKAFTKTYPHKPIM</sequence>
<dbReference type="EMBL" id="JYNY01000145">
    <property type="protein sequence ID" value="KJJ85483.1"/>
    <property type="molecule type" value="Genomic_DNA"/>
</dbReference>
<evidence type="ECO:0000313" key="2">
    <source>
        <dbReference type="Proteomes" id="UP000033428"/>
    </source>
</evidence>